<evidence type="ECO:0000313" key="2">
    <source>
        <dbReference type="EMBL" id="MBB2205209.1"/>
    </source>
</evidence>
<organism evidence="2 3">
    <name type="scientific">Gluconacetobacter takamatsuzukensis</name>
    <dbReference type="NCBI Taxonomy" id="1286190"/>
    <lineage>
        <taxon>Bacteria</taxon>
        <taxon>Pseudomonadati</taxon>
        <taxon>Pseudomonadota</taxon>
        <taxon>Alphaproteobacteria</taxon>
        <taxon>Acetobacterales</taxon>
        <taxon>Acetobacteraceae</taxon>
        <taxon>Gluconacetobacter</taxon>
    </lineage>
</organism>
<proteinExistence type="predicted"/>
<dbReference type="EMBL" id="JABEQK010000006">
    <property type="protein sequence ID" value="MBB2205209.1"/>
    <property type="molecule type" value="Genomic_DNA"/>
</dbReference>
<dbReference type="AlphaFoldDB" id="A0A7W4PR81"/>
<dbReference type="Proteomes" id="UP000540556">
    <property type="component" value="Unassembled WGS sequence"/>
</dbReference>
<name>A0A7W4PR81_9PROT</name>
<feature type="signal peptide" evidence="1">
    <location>
        <begin position="1"/>
        <end position="21"/>
    </location>
</feature>
<accession>A0A7W4PR81</accession>
<evidence type="ECO:0000313" key="3">
    <source>
        <dbReference type="Proteomes" id="UP000540556"/>
    </source>
</evidence>
<evidence type="ECO:0000256" key="1">
    <source>
        <dbReference type="SAM" id="SignalP"/>
    </source>
</evidence>
<protein>
    <submittedName>
        <fullName evidence="2">Uncharacterized protein</fullName>
    </submittedName>
</protein>
<sequence>MRLGFLAALPACLFAAAPAGAEDIAVRGAFHPVVVSTLGRMQATADAIRLKDGRPNGLHLHVRALLEPGDRPPEDARLFFDARQGHLSLFPDGGNEIVFPADTALQAENPNVVASLSSDQEISFQATVSIDQPPATRFTGRDARGWMKTLDRQIGRKAGFVLSAFLPETRTVTITLPPRSEFSVTESGRTSSLVRNRGDKPYDFTFQPRAYPAEAVFESTRPIAGMTMVFPVRFDSWKRPPSP</sequence>
<comment type="caution">
    <text evidence="2">The sequence shown here is derived from an EMBL/GenBank/DDBJ whole genome shotgun (WGS) entry which is preliminary data.</text>
</comment>
<keyword evidence="3" id="KW-1185">Reference proteome</keyword>
<keyword evidence="1" id="KW-0732">Signal</keyword>
<gene>
    <name evidence="2" type="ORF">HLH27_09305</name>
</gene>
<feature type="chain" id="PRO_5031277781" evidence="1">
    <location>
        <begin position="22"/>
        <end position="243"/>
    </location>
</feature>
<dbReference type="RefSeq" id="WP_182949746.1">
    <property type="nucleotide sequence ID" value="NZ_JABEQK010000006.1"/>
</dbReference>
<reference evidence="2 3" key="1">
    <citation type="submission" date="2020-04" db="EMBL/GenBank/DDBJ databases">
        <title>Description of novel Gluconacetobacter.</title>
        <authorList>
            <person name="Sombolestani A."/>
        </authorList>
    </citation>
    <scope>NUCLEOTIDE SEQUENCE [LARGE SCALE GENOMIC DNA]</scope>
    <source>
        <strain evidence="2 3">LMG 27800</strain>
    </source>
</reference>